<dbReference type="Proteomes" id="UP000605733">
    <property type="component" value="Unassembled WGS sequence"/>
</dbReference>
<dbReference type="RefSeq" id="WP_011710337.1">
    <property type="nucleotide sequence ID" value="NZ_BMIX01000001.1"/>
</dbReference>
<sequence>MIYRTNIPLEKQNAIERFKYLIGKGKRIELTEKKKKRSIAQNSYEHLLFNYFGLHFGHTLQEVKQNIFKKVVNPDIFYEGEEEYFGEKVEKWRSTADLKTDENSLAISRFLDFSAQQGFPLPEPKDLVWLETIENELSKHTSKQYL</sequence>
<protein>
    <submittedName>
        <fullName evidence="1">Uncharacterized protein</fullName>
    </submittedName>
</protein>
<name>A0ABQ1WC00_9FLAO</name>
<gene>
    <name evidence="1" type="ORF">GCM10011532_04000</name>
</gene>
<proteinExistence type="predicted"/>
<organism evidence="1 2">
    <name type="scientific">Christiangramia forsetii</name>
    <dbReference type="NCBI Taxonomy" id="411153"/>
    <lineage>
        <taxon>Bacteria</taxon>
        <taxon>Pseudomonadati</taxon>
        <taxon>Bacteroidota</taxon>
        <taxon>Flavobacteriia</taxon>
        <taxon>Flavobacteriales</taxon>
        <taxon>Flavobacteriaceae</taxon>
        <taxon>Christiangramia</taxon>
    </lineage>
</organism>
<dbReference type="EMBL" id="BMIX01000001">
    <property type="protein sequence ID" value="GGG23985.1"/>
    <property type="molecule type" value="Genomic_DNA"/>
</dbReference>
<comment type="caution">
    <text evidence="1">The sequence shown here is derived from an EMBL/GenBank/DDBJ whole genome shotgun (WGS) entry which is preliminary data.</text>
</comment>
<reference evidence="2" key="1">
    <citation type="journal article" date="2019" name="Int. J. Syst. Evol. Microbiol.">
        <title>The Global Catalogue of Microorganisms (GCM) 10K type strain sequencing project: providing services to taxonomists for standard genome sequencing and annotation.</title>
        <authorList>
            <consortium name="The Broad Institute Genomics Platform"/>
            <consortium name="The Broad Institute Genome Sequencing Center for Infectious Disease"/>
            <person name="Wu L."/>
            <person name="Ma J."/>
        </authorList>
    </citation>
    <scope>NUCLEOTIDE SEQUENCE [LARGE SCALE GENOMIC DNA]</scope>
    <source>
        <strain evidence="2">CGMCC 1.15422</strain>
    </source>
</reference>
<evidence type="ECO:0000313" key="2">
    <source>
        <dbReference type="Proteomes" id="UP000605733"/>
    </source>
</evidence>
<keyword evidence="2" id="KW-1185">Reference proteome</keyword>
<evidence type="ECO:0000313" key="1">
    <source>
        <dbReference type="EMBL" id="GGG23985.1"/>
    </source>
</evidence>
<accession>A0ABQ1WC00</accession>
<dbReference type="Gene3D" id="1.10.3790.10">
    <property type="entry name" value="NinB"/>
    <property type="match status" value="1"/>
</dbReference>
<dbReference type="InterPro" id="IPR036619">
    <property type="entry name" value="NinB_sf"/>
</dbReference>